<dbReference type="GO" id="GO:0019185">
    <property type="term" value="C:snRNA-activating protein complex"/>
    <property type="evidence" value="ECO:0007669"/>
    <property type="project" value="TreeGrafter"/>
</dbReference>
<feature type="compositionally biased region" description="Low complexity" evidence="7">
    <location>
        <begin position="255"/>
        <end position="294"/>
    </location>
</feature>
<comment type="subcellular location">
    <subcellularLocation>
        <location evidence="1">Nucleus</location>
    </subcellularLocation>
</comment>
<dbReference type="GO" id="GO:0001006">
    <property type="term" value="F:RNA polymerase III type 3 promoter sequence-specific DNA binding"/>
    <property type="evidence" value="ECO:0007669"/>
    <property type="project" value="TreeGrafter"/>
</dbReference>
<keyword evidence="5" id="KW-0804">Transcription</keyword>
<keyword evidence="6" id="KW-0539">Nucleus</keyword>
<evidence type="ECO:0000256" key="2">
    <source>
        <dbReference type="ARBA" id="ARBA00010410"/>
    </source>
</evidence>
<gene>
    <name evidence="8" type="ORF">E3P90_01324</name>
</gene>
<feature type="compositionally biased region" description="Acidic residues" evidence="7">
    <location>
        <begin position="39"/>
        <end position="51"/>
    </location>
</feature>
<reference evidence="8 9" key="1">
    <citation type="submission" date="2019-03" db="EMBL/GenBank/DDBJ databases">
        <title>Sequencing 23 genomes of Wallemia ichthyophaga.</title>
        <authorList>
            <person name="Gostincar C."/>
        </authorList>
    </citation>
    <scope>NUCLEOTIDE SEQUENCE [LARGE SCALE GENOMIC DNA]</scope>
    <source>
        <strain evidence="8 9">EXF-8621</strain>
    </source>
</reference>
<evidence type="ECO:0000313" key="9">
    <source>
        <dbReference type="Proteomes" id="UP000306954"/>
    </source>
</evidence>
<dbReference type="GO" id="GO:0005634">
    <property type="term" value="C:nucleus"/>
    <property type="evidence" value="ECO:0007669"/>
    <property type="project" value="UniProtKB-SubCell"/>
</dbReference>
<feature type="region of interest" description="Disordered" evidence="7">
    <location>
        <begin position="31"/>
        <end position="61"/>
    </location>
</feature>
<keyword evidence="4" id="KW-0238">DNA-binding</keyword>
<proteinExistence type="inferred from homology"/>
<dbReference type="AlphaFoldDB" id="A0A4T0HJG1"/>
<dbReference type="GO" id="GO:0000978">
    <property type="term" value="F:RNA polymerase II cis-regulatory region sequence-specific DNA binding"/>
    <property type="evidence" value="ECO:0007669"/>
    <property type="project" value="TreeGrafter"/>
</dbReference>
<evidence type="ECO:0000256" key="6">
    <source>
        <dbReference type="ARBA" id="ARBA00023242"/>
    </source>
</evidence>
<dbReference type="EMBL" id="SPOF01000011">
    <property type="protein sequence ID" value="TIB14281.1"/>
    <property type="molecule type" value="Genomic_DNA"/>
</dbReference>
<dbReference type="PANTHER" id="PTHR13421">
    <property type="entry name" value="SNRNA-ACTIVATING PROTEIN COMPLEX SUBUNIT 3"/>
    <property type="match status" value="1"/>
</dbReference>
<dbReference type="PANTHER" id="PTHR13421:SF16">
    <property type="entry name" value="SNRNA-ACTIVATING PROTEIN COMPLEX SUBUNIT 3"/>
    <property type="match status" value="1"/>
</dbReference>
<protein>
    <recommendedName>
        <fullName evidence="10">snRNA-activating protein complex subunit 3</fullName>
    </recommendedName>
</protein>
<keyword evidence="3" id="KW-0805">Transcription regulation</keyword>
<name>A0A4T0HJG1_WALIC</name>
<evidence type="ECO:0000256" key="3">
    <source>
        <dbReference type="ARBA" id="ARBA00023015"/>
    </source>
</evidence>
<evidence type="ECO:0000256" key="4">
    <source>
        <dbReference type="ARBA" id="ARBA00023125"/>
    </source>
</evidence>
<evidence type="ECO:0000313" key="8">
    <source>
        <dbReference type="EMBL" id="TIB14281.1"/>
    </source>
</evidence>
<evidence type="ECO:0000256" key="1">
    <source>
        <dbReference type="ARBA" id="ARBA00004123"/>
    </source>
</evidence>
<dbReference type="InterPro" id="IPR022042">
    <property type="entry name" value="snRNA-activating_su3"/>
</dbReference>
<evidence type="ECO:0008006" key="10">
    <source>
        <dbReference type="Google" id="ProtNLM"/>
    </source>
</evidence>
<dbReference type="Proteomes" id="UP000306954">
    <property type="component" value="Unassembled WGS sequence"/>
</dbReference>
<organism evidence="8 9">
    <name type="scientific">Wallemia ichthyophaga</name>
    <dbReference type="NCBI Taxonomy" id="245174"/>
    <lineage>
        <taxon>Eukaryota</taxon>
        <taxon>Fungi</taxon>
        <taxon>Dikarya</taxon>
        <taxon>Basidiomycota</taxon>
        <taxon>Wallemiomycotina</taxon>
        <taxon>Wallemiomycetes</taxon>
        <taxon>Wallemiales</taxon>
        <taxon>Wallemiaceae</taxon>
        <taxon>Wallemia</taxon>
    </lineage>
</organism>
<comment type="caution">
    <text evidence="8">The sequence shown here is derived from an EMBL/GenBank/DDBJ whole genome shotgun (WGS) entry which is preliminary data.</text>
</comment>
<dbReference type="GO" id="GO:0042796">
    <property type="term" value="P:snRNA transcription by RNA polymerase III"/>
    <property type="evidence" value="ECO:0007669"/>
    <property type="project" value="TreeGrafter"/>
</dbReference>
<evidence type="ECO:0000256" key="7">
    <source>
        <dbReference type="SAM" id="MobiDB-lite"/>
    </source>
</evidence>
<feature type="region of interest" description="Disordered" evidence="7">
    <location>
        <begin position="253"/>
        <end position="294"/>
    </location>
</feature>
<sequence>MNSNEMANSFGGNSPLINLQAFLDRCRRLEESKSNQGEGEGEGEGEGDEDTTNTQTHSLIHSLTRSTATITADDERLLCDKRFVHALQTHNERYALRRRRGRRNDADTDQGAAADALNVLPSIITAPPQRCLDHIQKGCDTRTLAHHIRPASAADVDGKGADNTDINARGRGWDYRCAVVDVLVGAPAPDTNKLCSLALPSAAPLNYVIDRIRARCCSNITPAGCILFDGVAYLDGRAGCITAYEEVFGSAGGVSNRSGNSSDSSSSSSITNTDTNSNANTKTTNNTTDTPISSLPLRTGGVGIYIHNGNCEHTLQVTSVRLKATKEVVPRYKYIRAAPTHTKHLCDICNKKQAHFTTYKDKVGAALVSFWCPTCFDSVRGGEGGVEVYHLNA</sequence>
<evidence type="ECO:0000256" key="5">
    <source>
        <dbReference type="ARBA" id="ARBA00023163"/>
    </source>
</evidence>
<dbReference type="GO" id="GO:0003681">
    <property type="term" value="F:bent DNA binding"/>
    <property type="evidence" value="ECO:0007669"/>
    <property type="project" value="TreeGrafter"/>
</dbReference>
<comment type="similarity">
    <text evidence="2">Belongs to the SNAPC3/SRD2 family.</text>
</comment>
<dbReference type="GO" id="GO:0042795">
    <property type="term" value="P:snRNA transcription by RNA polymerase II"/>
    <property type="evidence" value="ECO:0007669"/>
    <property type="project" value="TreeGrafter"/>
</dbReference>
<dbReference type="GO" id="GO:0001046">
    <property type="term" value="F:core promoter sequence-specific DNA binding"/>
    <property type="evidence" value="ECO:0007669"/>
    <property type="project" value="TreeGrafter"/>
</dbReference>
<accession>A0A4T0HJG1</accession>
<dbReference type="Pfam" id="PF12251">
    <property type="entry name" value="SNAPC3"/>
    <property type="match status" value="1"/>
</dbReference>
<feature type="compositionally biased region" description="Polar residues" evidence="7">
    <location>
        <begin position="52"/>
        <end position="61"/>
    </location>
</feature>